<evidence type="ECO:0000256" key="4">
    <source>
        <dbReference type="ARBA" id="ARBA00022940"/>
    </source>
</evidence>
<protein>
    <submittedName>
        <fullName evidence="7">Defensin beta 110</fullName>
    </submittedName>
</protein>
<sequence length="64" mass="8013">MKIHLFFFILLFWVTILPARSNFDEKPKYRLERCERVRGFCKTFCDDDEYDYGYCVRWRKQCCI</sequence>
<dbReference type="AlphaFoldDB" id="A0A7J7WVA5"/>
<comment type="subcellular location">
    <subcellularLocation>
        <location evidence="1">Secreted</location>
    </subcellularLocation>
</comment>
<reference evidence="7 8" key="1">
    <citation type="journal article" date="2020" name="Nature">
        <title>Six reference-quality genomes reveal evolution of bat adaptations.</title>
        <authorList>
            <person name="Jebb D."/>
            <person name="Huang Z."/>
            <person name="Pippel M."/>
            <person name="Hughes G.M."/>
            <person name="Lavrichenko K."/>
            <person name="Devanna P."/>
            <person name="Winkler S."/>
            <person name="Jermiin L.S."/>
            <person name="Skirmuntt E.C."/>
            <person name="Katzourakis A."/>
            <person name="Burkitt-Gray L."/>
            <person name="Ray D.A."/>
            <person name="Sullivan K.A.M."/>
            <person name="Roscito J.G."/>
            <person name="Kirilenko B.M."/>
            <person name="Davalos L.M."/>
            <person name="Corthals A.P."/>
            <person name="Power M.L."/>
            <person name="Jones G."/>
            <person name="Ransome R.D."/>
            <person name="Dechmann D.K.N."/>
            <person name="Locatelli A.G."/>
            <person name="Puechmaille S.J."/>
            <person name="Fedrigo O."/>
            <person name="Jarvis E.D."/>
            <person name="Hiller M."/>
            <person name="Vernes S.C."/>
            <person name="Myers E.W."/>
            <person name="Teeling E.C."/>
        </authorList>
    </citation>
    <scope>NUCLEOTIDE SEQUENCE [LARGE SCALE GENOMIC DNA]</scope>
    <source>
        <strain evidence="7">MMyoMyo1</strain>
        <tissue evidence="7">Flight muscle</tissue>
    </source>
</reference>
<feature type="signal peptide" evidence="6">
    <location>
        <begin position="1"/>
        <end position="19"/>
    </location>
</feature>
<keyword evidence="6" id="KW-0732">Signal</keyword>
<keyword evidence="4" id="KW-0211">Defensin</keyword>
<dbReference type="PANTHER" id="PTHR20515">
    <property type="entry name" value="BETA-DEFENSIN"/>
    <property type="match status" value="1"/>
</dbReference>
<feature type="chain" id="PRO_5029668399" evidence="6">
    <location>
        <begin position="20"/>
        <end position="64"/>
    </location>
</feature>
<dbReference type="GO" id="GO:0042742">
    <property type="term" value="P:defense response to bacterium"/>
    <property type="evidence" value="ECO:0007669"/>
    <property type="project" value="UniProtKB-KW"/>
</dbReference>
<evidence type="ECO:0000256" key="6">
    <source>
        <dbReference type="SAM" id="SignalP"/>
    </source>
</evidence>
<accession>A0A7J7WVA5</accession>
<keyword evidence="8" id="KW-1185">Reference proteome</keyword>
<dbReference type="VEuPathDB" id="HostDB:LOC118660755"/>
<organism evidence="7 8">
    <name type="scientific">Myotis myotis</name>
    <name type="common">Greater mouse-eared bat</name>
    <name type="synonym">Vespertilio myotis</name>
    <dbReference type="NCBI Taxonomy" id="51298"/>
    <lineage>
        <taxon>Eukaryota</taxon>
        <taxon>Metazoa</taxon>
        <taxon>Chordata</taxon>
        <taxon>Craniata</taxon>
        <taxon>Vertebrata</taxon>
        <taxon>Euteleostomi</taxon>
        <taxon>Mammalia</taxon>
        <taxon>Eutheria</taxon>
        <taxon>Laurasiatheria</taxon>
        <taxon>Chiroptera</taxon>
        <taxon>Yangochiroptera</taxon>
        <taxon>Vespertilionidae</taxon>
        <taxon>Myotis</taxon>
    </lineage>
</organism>
<evidence type="ECO:0000256" key="1">
    <source>
        <dbReference type="ARBA" id="ARBA00004613"/>
    </source>
</evidence>
<dbReference type="GO" id="GO:0042056">
    <property type="term" value="F:chemoattractant activity"/>
    <property type="evidence" value="ECO:0007669"/>
    <property type="project" value="TreeGrafter"/>
</dbReference>
<dbReference type="PANTHER" id="PTHR20515:SF19">
    <property type="entry name" value="BETA-DEFENSIN 110"/>
    <property type="match status" value="1"/>
</dbReference>
<keyword evidence="2" id="KW-0964">Secreted</keyword>
<gene>
    <name evidence="7" type="ORF">mMyoMyo1_003778</name>
</gene>
<evidence type="ECO:0000256" key="2">
    <source>
        <dbReference type="ARBA" id="ARBA00022525"/>
    </source>
</evidence>
<proteinExistence type="predicted"/>
<comment type="caution">
    <text evidence="7">The sequence shown here is derived from an EMBL/GenBank/DDBJ whole genome shotgun (WGS) entry which is preliminary data.</text>
</comment>
<dbReference type="EMBL" id="JABWUV010000007">
    <property type="protein sequence ID" value="KAF6341120.1"/>
    <property type="molecule type" value="Genomic_DNA"/>
</dbReference>
<evidence type="ECO:0000313" key="8">
    <source>
        <dbReference type="Proteomes" id="UP000527355"/>
    </source>
</evidence>
<evidence type="ECO:0000313" key="7">
    <source>
        <dbReference type="EMBL" id="KAF6341120.1"/>
    </source>
</evidence>
<keyword evidence="5" id="KW-0044">Antibiotic</keyword>
<dbReference type="GO" id="GO:0060326">
    <property type="term" value="P:cell chemotaxis"/>
    <property type="evidence" value="ECO:0007669"/>
    <property type="project" value="TreeGrafter"/>
</dbReference>
<evidence type="ECO:0000256" key="5">
    <source>
        <dbReference type="ARBA" id="ARBA00023022"/>
    </source>
</evidence>
<dbReference type="GO" id="GO:0005615">
    <property type="term" value="C:extracellular space"/>
    <property type="evidence" value="ECO:0007669"/>
    <property type="project" value="TreeGrafter"/>
</dbReference>
<dbReference type="Proteomes" id="UP000527355">
    <property type="component" value="Unassembled WGS sequence"/>
</dbReference>
<dbReference type="GO" id="GO:0031731">
    <property type="term" value="F:CCR6 chemokine receptor binding"/>
    <property type="evidence" value="ECO:0007669"/>
    <property type="project" value="TreeGrafter"/>
</dbReference>
<keyword evidence="3" id="KW-0929">Antimicrobial</keyword>
<evidence type="ECO:0000256" key="3">
    <source>
        <dbReference type="ARBA" id="ARBA00022529"/>
    </source>
</evidence>
<name>A0A7J7WVA5_MYOMY</name>